<dbReference type="AlphaFoldDB" id="A0A919LB50"/>
<evidence type="ECO:0000313" key="6">
    <source>
        <dbReference type="EMBL" id="GHH88376.1"/>
    </source>
</evidence>
<dbReference type="PANTHER" id="PTHR47506:SF1">
    <property type="entry name" value="HTH-TYPE TRANSCRIPTIONAL REGULATOR YJDC"/>
    <property type="match status" value="1"/>
</dbReference>
<gene>
    <name evidence="6" type="ORF">GCM10018793_67850</name>
</gene>
<dbReference type="SUPFAM" id="SSF46689">
    <property type="entry name" value="Homeodomain-like"/>
    <property type="match status" value="1"/>
</dbReference>
<comment type="caution">
    <text evidence="6">The sequence shown here is derived from an EMBL/GenBank/DDBJ whole genome shotgun (WGS) entry which is preliminary data.</text>
</comment>
<organism evidence="6 7">
    <name type="scientific">Streptomyces sulfonofaciens</name>
    <dbReference type="NCBI Taxonomy" id="68272"/>
    <lineage>
        <taxon>Bacteria</taxon>
        <taxon>Bacillati</taxon>
        <taxon>Actinomycetota</taxon>
        <taxon>Actinomycetes</taxon>
        <taxon>Kitasatosporales</taxon>
        <taxon>Streptomycetaceae</taxon>
        <taxon>Streptomyces</taxon>
    </lineage>
</organism>
<dbReference type="InterPro" id="IPR009057">
    <property type="entry name" value="Homeodomain-like_sf"/>
</dbReference>
<evidence type="ECO:0000313" key="7">
    <source>
        <dbReference type="Proteomes" id="UP000603708"/>
    </source>
</evidence>
<evidence type="ECO:0000256" key="3">
    <source>
        <dbReference type="ARBA" id="ARBA00023163"/>
    </source>
</evidence>
<proteinExistence type="predicted"/>
<protein>
    <submittedName>
        <fullName evidence="6">TetR family transcriptional regulator</fullName>
    </submittedName>
</protein>
<evidence type="ECO:0000256" key="2">
    <source>
        <dbReference type="ARBA" id="ARBA00023125"/>
    </source>
</evidence>
<dbReference type="EMBL" id="BNCD01000035">
    <property type="protein sequence ID" value="GHH88376.1"/>
    <property type="molecule type" value="Genomic_DNA"/>
</dbReference>
<dbReference type="PROSITE" id="PS50977">
    <property type="entry name" value="HTH_TETR_2"/>
    <property type="match status" value="1"/>
</dbReference>
<evidence type="ECO:0000259" key="5">
    <source>
        <dbReference type="PROSITE" id="PS50977"/>
    </source>
</evidence>
<dbReference type="PRINTS" id="PR00455">
    <property type="entry name" value="HTHTETR"/>
</dbReference>
<dbReference type="Proteomes" id="UP000603708">
    <property type="component" value="Unassembled WGS sequence"/>
</dbReference>
<dbReference type="PANTHER" id="PTHR47506">
    <property type="entry name" value="TRANSCRIPTIONAL REGULATORY PROTEIN"/>
    <property type="match status" value="1"/>
</dbReference>
<reference evidence="6" key="1">
    <citation type="journal article" date="2014" name="Int. J. Syst. Evol. Microbiol.">
        <title>Complete genome sequence of Corynebacterium casei LMG S-19264T (=DSM 44701T), isolated from a smear-ripened cheese.</title>
        <authorList>
            <consortium name="US DOE Joint Genome Institute (JGI-PGF)"/>
            <person name="Walter F."/>
            <person name="Albersmeier A."/>
            <person name="Kalinowski J."/>
            <person name="Ruckert C."/>
        </authorList>
    </citation>
    <scope>NUCLEOTIDE SEQUENCE</scope>
    <source>
        <strain evidence="6">JCM 5069</strain>
    </source>
</reference>
<feature type="DNA-binding region" description="H-T-H motif" evidence="4">
    <location>
        <begin position="43"/>
        <end position="62"/>
    </location>
</feature>
<dbReference type="GO" id="GO:0003677">
    <property type="term" value="F:DNA binding"/>
    <property type="evidence" value="ECO:0007669"/>
    <property type="project" value="UniProtKB-UniRule"/>
</dbReference>
<dbReference type="Gene3D" id="1.10.357.10">
    <property type="entry name" value="Tetracycline Repressor, domain 2"/>
    <property type="match status" value="1"/>
</dbReference>
<evidence type="ECO:0000256" key="4">
    <source>
        <dbReference type="PROSITE-ProRule" id="PRU00335"/>
    </source>
</evidence>
<accession>A0A919LB50</accession>
<dbReference type="SUPFAM" id="SSF48498">
    <property type="entry name" value="Tetracyclin repressor-like, C-terminal domain"/>
    <property type="match status" value="1"/>
</dbReference>
<keyword evidence="7" id="KW-1185">Reference proteome</keyword>
<keyword evidence="3" id="KW-0804">Transcription</keyword>
<keyword evidence="2 4" id="KW-0238">DNA-binding</keyword>
<evidence type="ECO:0000256" key="1">
    <source>
        <dbReference type="ARBA" id="ARBA00023015"/>
    </source>
</evidence>
<name>A0A919LB50_9ACTN</name>
<dbReference type="Pfam" id="PF00440">
    <property type="entry name" value="TetR_N"/>
    <property type="match status" value="1"/>
</dbReference>
<dbReference type="InterPro" id="IPR001647">
    <property type="entry name" value="HTH_TetR"/>
</dbReference>
<keyword evidence="1" id="KW-0805">Transcription regulation</keyword>
<reference evidence="6" key="2">
    <citation type="submission" date="2020-09" db="EMBL/GenBank/DDBJ databases">
        <authorList>
            <person name="Sun Q."/>
            <person name="Ohkuma M."/>
        </authorList>
    </citation>
    <scope>NUCLEOTIDE SEQUENCE</scope>
    <source>
        <strain evidence="6">JCM 5069</strain>
    </source>
</reference>
<sequence>MRQLIKRTSLYGMATRVRKTNTEQKILDTAAGLFHRHGLRGVGIDQVIAESGVAKSTLYAHFRTKDDLIAAYLRRTDDSWMEQLRTAAEAAGPAPAQQIVGLFDALVASFDRHGFFGCPFISAAVEAEPGSKAHEAATTHTRRRQEWLAGLGRAAGAGDPTALADHLGLLIDGALASGRLLQDRGVVDAAKASARDCVRTHAAQPAA</sequence>
<dbReference type="InterPro" id="IPR036271">
    <property type="entry name" value="Tet_transcr_reg_TetR-rel_C_sf"/>
</dbReference>
<feature type="domain" description="HTH tetR-type" evidence="5">
    <location>
        <begin position="20"/>
        <end position="80"/>
    </location>
</feature>